<proteinExistence type="predicted"/>
<dbReference type="AlphaFoldDB" id="A0A1W1D1E7"/>
<protein>
    <submittedName>
        <fullName evidence="1">Uncharacterized protein</fullName>
    </submittedName>
</protein>
<dbReference type="EMBL" id="FPHP01000001">
    <property type="protein sequence ID" value="SFV74471.1"/>
    <property type="molecule type" value="Genomic_DNA"/>
</dbReference>
<reference evidence="1" key="1">
    <citation type="submission" date="2016-10" db="EMBL/GenBank/DDBJ databases">
        <authorList>
            <person name="de Groot N.N."/>
        </authorList>
    </citation>
    <scope>NUCLEOTIDE SEQUENCE</scope>
</reference>
<gene>
    <name evidence="1" type="ORF">MNB_SM-3-1383</name>
</gene>
<evidence type="ECO:0000313" key="1">
    <source>
        <dbReference type="EMBL" id="SFV74471.1"/>
    </source>
</evidence>
<name>A0A1W1D1E7_9ZZZZ</name>
<accession>A0A1W1D1E7</accession>
<sequence>MKNVHQILNTLQNKPQFSKLTESKCIQTLRLALLPSIQKNIKKSYIHNNTLYFILTTRINKLDADSIINNIKMILNSPMILKSKKFVECSETKIDDVKIYTDFKPKKSHKLFIPSSHNIHYKERATGDITFTFSDENLNKIANEIKNIIQKQKNES</sequence>
<organism evidence="1">
    <name type="scientific">hydrothermal vent metagenome</name>
    <dbReference type="NCBI Taxonomy" id="652676"/>
    <lineage>
        <taxon>unclassified sequences</taxon>
        <taxon>metagenomes</taxon>
        <taxon>ecological metagenomes</taxon>
    </lineage>
</organism>